<dbReference type="InterPro" id="IPR026618">
    <property type="entry name" value="MPLKIP-like_vertebrate"/>
</dbReference>
<keyword evidence="3" id="KW-1185">Reference proteome</keyword>
<name>A0A667FYQ7_LYNCA</name>
<dbReference type="InterPro" id="IPR028265">
    <property type="entry name" value="TTDN1/SICKLE"/>
</dbReference>
<reference evidence="2" key="2">
    <citation type="submission" date="2025-09" db="UniProtKB">
        <authorList>
            <consortium name="Ensembl"/>
        </authorList>
    </citation>
    <scope>IDENTIFICATION</scope>
</reference>
<protein>
    <submittedName>
        <fullName evidence="2">Uncharacterized protein</fullName>
    </submittedName>
</protein>
<organism evidence="2 3">
    <name type="scientific">Lynx canadensis</name>
    <name type="common">Canada lynx</name>
    <name type="synonym">Felis canadensis</name>
    <dbReference type="NCBI Taxonomy" id="61383"/>
    <lineage>
        <taxon>Eukaryota</taxon>
        <taxon>Metazoa</taxon>
        <taxon>Chordata</taxon>
        <taxon>Craniata</taxon>
        <taxon>Vertebrata</taxon>
        <taxon>Euteleostomi</taxon>
        <taxon>Mammalia</taxon>
        <taxon>Eutheria</taxon>
        <taxon>Laurasiatheria</taxon>
        <taxon>Carnivora</taxon>
        <taxon>Feliformia</taxon>
        <taxon>Felidae</taxon>
        <taxon>Felinae</taxon>
        <taxon>Lynx</taxon>
    </lineage>
</organism>
<dbReference type="GO" id="GO:0005634">
    <property type="term" value="C:nucleus"/>
    <property type="evidence" value="ECO:0007669"/>
    <property type="project" value="TreeGrafter"/>
</dbReference>
<dbReference type="Proteomes" id="UP000472241">
    <property type="component" value="Unplaced"/>
</dbReference>
<sequence length="191" mass="20738">MHGPQFLTPTAPYPGVGVGGWGSLSGFRVTPVGGQPRPPSPPGPYENPQHATILPRSRIKAQREQPPTATGRQLGGGTPRGPSSDLATPQGSSSLTPGVLQGHLHHLDRGREKRMSNELESYFKPSMLEDPWAGLEPASVVASNQQYSNTQTNEDPLANLFEIHPEVSCDRNILDKSFTWVIELNPKMETE</sequence>
<evidence type="ECO:0000313" key="3">
    <source>
        <dbReference type="Proteomes" id="UP000472241"/>
    </source>
</evidence>
<reference evidence="2" key="1">
    <citation type="submission" date="2025-08" db="UniProtKB">
        <authorList>
            <consortium name="Ensembl"/>
        </authorList>
    </citation>
    <scope>IDENTIFICATION</scope>
</reference>
<dbReference type="GO" id="GO:0005813">
    <property type="term" value="C:centrosome"/>
    <property type="evidence" value="ECO:0007669"/>
    <property type="project" value="TreeGrafter"/>
</dbReference>
<dbReference type="Ensembl" id="ENSLCNT00005000121.1">
    <property type="protein sequence ID" value="ENSLCNP00005000108.1"/>
    <property type="gene ID" value="ENSLCNG00005000074.1"/>
</dbReference>
<evidence type="ECO:0000313" key="2">
    <source>
        <dbReference type="Ensembl" id="ENSLCNP00005000108.1"/>
    </source>
</evidence>
<dbReference type="GO" id="GO:0030496">
    <property type="term" value="C:midbody"/>
    <property type="evidence" value="ECO:0007669"/>
    <property type="project" value="TreeGrafter"/>
</dbReference>
<dbReference type="PANTHER" id="PTHR22446:SF3">
    <property type="entry name" value="M-PHASE-SPECIFIC PLK1-INTERACTING PROTEIN"/>
    <property type="match status" value="1"/>
</dbReference>
<feature type="compositionally biased region" description="Polar residues" evidence="1">
    <location>
        <begin position="85"/>
        <end position="96"/>
    </location>
</feature>
<feature type="region of interest" description="Disordered" evidence="1">
    <location>
        <begin position="1"/>
        <end position="111"/>
    </location>
</feature>
<proteinExistence type="predicted"/>
<evidence type="ECO:0000256" key="1">
    <source>
        <dbReference type="SAM" id="MobiDB-lite"/>
    </source>
</evidence>
<dbReference type="PANTHER" id="PTHR22446">
    <property type="entry name" value="M-PHASE-SPECIFIC PLK1-INTERACTING PROTEIN"/>
    <property type="match status" value="1"/>
</dbReference>
<dbReference type="Pfam" id="PF15502">
    <property type="entry name" value="MPLKIP"/>
    <property type="match status" value="1"/>
</dbReference>
<dbReference type="AlphaFoldDB" id="A0A667FYQ7"/>
<accession>A0A667FYQ7</accession>
<feature type="compositionally biased region" description="Pro residues" evidence="1">
    <location>
        <begin position="36"/>
        <end position="45"/>
    </location>
</feature>